<accession>A0A7Y0FR50</accession>
<sequence length="167" mass="18868">MLDLSSSDLDGSHTTALRGGEEVGYQGRKKRKTTNALYLTDRQGLPIAMSSSVSGNHNDLYNIKLQFEEITDTLESASISVKGLFMNADAGFDSVDLLLACEQKEIIPNIAYNKRNNSQYTERILDNKLYRERYSIERTKAGLIQPDLILILLPQGMEDLRRQIVRQ</sequence>
<dbReference type="EMBL" id="JABBGI010000004">
    <property type="protein sequence ID" value="NML69059.1"/>
    <property type="molecule type" value="Genomic_DNA"/>
</dbReference>
<comment type="caution">
    <text evidence="3">The sequence shown here is derived from an EMBL/GenBank/DDBJ whole genome shotgun (WGS) entry which is preliminary data.</text>
</comment>
<proteinExistence type="predicted"/>
<protein>
    <submittedName>
        <fullName evidence="3">Transposase</fullName>
    </submittedName>
</protein>
<dbReference type="GO" id="GO:0003677">
    <property type="term" value="F:DNA binding"/>
    <property type="evidence" value="ECO:0007669"/>
    <property type="project" value="InterPro"/>
</dbReference>
<evidence type="ECO:0000256" key="1">
    <source>
        <dbReference type="SAM" id="MobiDB-lite"/>
    </source>
</evidence>
<name>A0A7Y0FR50_9FLAO</name>
<dbReference type="Pfam" id="PF01609">
    <property type="entry name" value="DDE_Tnp_1"/>
    <property type="match status" value="1"/>
</dbReference>
<feature type="region of interest" description="Disordered" evidence="1">
    <location>
        <begin position="1"/>
        <end position="28"/>
    </location>
</feature>
<feature type="domain" description="Transposase IS4-like" evidence="2">
    <location>
        <begin position="10"/>
        <end position="139"/>
    </location>
</feature>
<evidence type="ECO:0000313" key="3">
    <source>
        <dbReference type="EMBL" id="NML69059.1"/>
    </source>
</evidence>
<dbReference type="GO" id="GO:0004803">
    <property type="term" value="F:transposase activity"/>
    <property type="evidence" value="ECO:0007669"/>
    <property type="project" value="InterPro"/>
</dbReference>
<organism evidence="3 4">
    <name type="scientific">Chryseobacterium antibioticum</name>
    <dbReference type="NCBI Taxonomy" id="2728847"/>
    <lineage>
        <taxon>Bacteria</taxon>
        <taxon>Pseudomonadati</taxon>
        <taxon>Bacteroidota</taxon>
        <taxon>Flavobacteriia</taxon>
        <taxon>Flavobacteriales</taxon>
        <taxon>Weeksellaceae</taxon>
        <taxon>Chryseobacterium group</taxon>
        <taxon>Chryseobacterium</taxon>
    </lineage>
</organism>
<reference evidence="3 4" key="1">
    <citation type="submission" date="2020-04" db="EMBL/GenBank/DDBJ databases">
        <title>Chryseobacterium sp. RP-3-3 sp. nov., isolated from Jeju soil.</title>
        <authorList>
            <person name="Dahal R.H."/>
        </authorList>
    </citation>
    <scope>NUCLEOTIDE SEQUENCE [LARGE SCALE GENOMIC DNA]</scope>
    <source>
        <strain evidence="3 4">RP-3-3</strain>
    </source>
</reference>
<dbReference type="AlphaFoldDB" id="A0A7Y0FR50"/>
<evidence type="ECO:0000313" key="4">
    <source>
        <dbReference type="Proteomes" id="UP000544054"/>
    </source>
</evidence>
<dbReference type="InterPro" id="IPR002559">
    <property type="entry name" value="Transposase_11"/>
</dbReference>
<keyword evidence="4" id="KW-1185">Reference proteome</keyword>
<gene>
    <name evidence="3" type="ORF">HHL23_04540</name>
</gene>
<dbReference type="Proteomes" id="UP000544054">
    <property type="component" value="Unassembled WGS sequence"/>
</dbReference>
<dbReference type="GO" id="GO:0006313">
    <property type="term" value="P:DNA transposition"/>
    <property type="evidence" value="ECO:0007669"/>
    <property type="project" value="InterPro"/>
</dbReference>
<evidence type="ECO:0000259" key="2">
    <source>
        <dbReference type="Pfam" id="PF01609"/>
    </source>
</evidence>